<evidence type="ECO:0000313" key="2">
    <source>
        <dbReference type="Proteomes" id="UP000244855"/>
    </source>
</evidence>
<gene>
    <name evidence="1" type="ORF">DM02DRAFT_546403</name>
</gene>
<protein>
    <recommendedName>
        <fullName evidence="3">Beta-lactamase-related domain-containing protein</fullName>
    </recommendedName>
</protein>
<keyword evidence="2" id="KW-1185">Reference proteome</keyword>
<dbReference type="InterPro" id="IPR012338">
    <property type="entry name" value="Beta-lactam/transpept-like"/>
</dbReference>
<evidence type="ECO:0008006" key="3">
    <source>
        <dbReference type="Google" id="ProtNLM"/>
    </source>
</evidence>
<accession>A0A2V1CZD7</accession>
<proteinExistence type="predicted"/>
<dbReference type="AlphaFoldDB" id="A0A2V1CZD7"/>
<dbReference type="SUPFAM" id="SSF56601">
    <property type="entry name" value="beta-lactamase/transpeptidase-like"/>
    <property type="match status" value="1"/>
</dbReference>
<sequence>VSSVLPAFTNNDDPIISQQVTIQDLLSHRSGLSSLDAIIQGLDGEITIEPDEVVGFANAMPAIADFRTK</sequence>
<dbReference type="EMBL" id="KZ805950">
    <property type="protein sequence ID" value="PVH91130.1"/>
    <property type="molecule type" value="Genomic_DNA"/>
</dbReference>
<name>A0A2V1CZD7_9PLEO</name>
<dbReference type="Proteomes" id="UP000244855">
    <property type="component" value="Unassembled WGS sequence"/>
</dbReference>
<reference evidence="1 2" key="1">
    <citation type="journal article" date="2018" name="Sci. Rep.">
        <title>Comparative genomics provides insights into the lifestyle and reveals functional heterogeneity of dark septate endophytic fungi.</title>
        <authorList>
            <person name="Knapp D.G."/>
            <person name="Nemeth J.B."/>
            <person name="Barry K."/>
            <person name="Hainaut M."/>
            <person name="Henrissat B."/>
            <person name="Johnson J."/>
            <person name="Kuo A."/>
            <person name="Lim J.H.P."/>
            <person name="Lipzen A."/>
            <person name="Nolan M."/>
            <person name="Ohm R.A."/>
            <person name="Tamas L."/>
            <person name="Grigoriev I.V."/>
            <person name="Spatafora J.W."/>
            <person name="Nagy L.G."/>
            <person name="Kovacs G.M."/>
        </authorList>
    </citation>
    <scope>NUCLEOTIDE SEQUENCE [LARGE SCALE GENOMIC DNA]</scope>
    <source>
        <strain evidence="1 2">DSE2036</strain>
    </source>
</reference>
<feature type="non-terminal residue" evidence="1">
    <location>
        <position position="1"/>
    </location>
</feature>
<evidence type="ECO:0000313" key="1">
    <source>
        <dbReference type="EMBL" id="PVH91130.1"/>
    </source>
</evidence>
<dbReference type="OrthoDB" id="5946976at2759"/>
<dbReference type="Gene3D" id="3.40.710.10">
    <property type="entry name" value="DD-peptidase/beta-lactamase superfamily"/>
    <property type="match status" value="1"/>
</dbReference>
<organism evidence="1 2">
    <name type="scientific">Periconia macrospinosa</name>
    <dbReference type="NCBI Taxonomy" id="97972"/>
    <lineage>
        <taxon>Eukaryota</taxon>
        <taxon>Fungi</taxon>
        <taxon>Dikarya</taxon>
        <taxon>Ascomycota</taxon>
        <taxon>Pezizomycotina</taxon>
        <taxon>Dothideomycetes</taxon>
        <taxon>Pleosporomycetidae</taxon>
        <taxon>Pleosporales</taxon>
        <taxon>Massarineae</taxon>
        <taxon>Periconiaceae</taxon>
        <taxon>Periconia</taxon>
    </lineage>
</organism>